<evidence type="ECO:0000256" key="7">
    <source>
        <dbReference type="ARBA" id="ARBA00023136"/>
    </source>
</evidence>
<keyword evidence="5" id="KW-0812">Transmembrane</keyword>
<dbReference type="InterPro" id="IPR043604">
    <property type="entry name" value="DUF883_N"/>
</dbReference>
<evidence type="ECO:0000256" key="4">
    <source>
        <dbReference type="ARBA" id="ARBA00022519"/>
    </source>
</evidence>
<evidence type="ECO:0000256" key="6">
    <source>
        <dbReference type="ARBA" id="ARBA00022989"/>
    </source>
</evidence>
<evidence type="ECO:0000313" key="11">
    <source>
        <dbReference type="Proteomes" id="UP001595530"/>
    </source>
</evidence>
<sequence length="105" mass="11469">MDITEKSNTARDKLIDDLKTVIKEAESLLKNSDLAGGDSFKNAKAKFESTLSTVKNELADWDDAIRTTTRDAADATDQYVRDHPWQSVGLGAAVGVICGLLISRR</sequence>
<keyword evidence="11" id="KW-1185">Reference proteome</keyword>
<gene>
    <name evidence="10" type="ORF">ACFOFO_17995</name>
</gene>
<keyword evidence="3" id="KW-1003">Cell membrane</keyword>
<keyword evidence="4" id="KW-0997">Cell inner membrane</keyword>
<evidence type="ECO:0000259" key="9">
    <source>
        <dbReference type="Pfam" id="PF19029"/>
    </source>
</evidence>
<keyword evidence="7" id="KW-0472">Membrane</keyword>
<proteinExistence type="inferred from homology"/>
<comment type="caution">
    <text evidence="10">The sequence shown here is derived from an EMBL/GenBank/DDBJ whole genome shotgun (WGS) entry which is preliminary data.</text>
</comment>
<comment type="subcellular location">
    <subcellularLocation>
        <location evidence="1">Cell inner membrane</location>
        <topology evidence="1">Single-pass membrane protein</topology>
    </subcellularLocation>
</comment>
<evidence type="ECO:0000256" key="5">
    <source>
        <dbReference type="ARBA" id="ARBA00022692"/>
    </source>
</evidence>
<comment type="similarity">
    <text evidence="2">Belongs to the ElaB/YgaM/YqjD family.</text>
</comment>
<name>A0ABV7F8D6_9BURK</name>
<dbReference type="InterPro" id="IPR043605">
    <property type="entry name" value="DUF883_C"/>
</dbReference>
<keyword evidence="6" id="KW-1133">Transmembrane helix</keyword>
<dbReference type="PANTHER" id="PTHR35893:SF3">
    <property type="entry name" value="INNER MEMBRANE PROTEIN"/>
    <property type="match status" value="1"/>
</dbReference>
<evidence type="ECO:0000256" key="1">
    <source>
        <dbReference type="ARBA" id="ARBA00004377"/>
    </source>
</evidence>
<evidence type="ECO:0000313" key="10">
    <source>
        <dbReference type="EMBL" id="MFC3109830.1"/>
    </source>
</evidence>
<organism evidence="10 11">
    <name type="scientific">Undibacterium arcticum</name>
    <dbReference type="NCBI Taxonomy" id="1762892"/>
    <lineage>
        <taxon>Bacteria</taxon>
        <taxon>Pseudomonadati</taxon>
        <taxon>Pseudomonadota</taxon>
        <taxon>Betaproteobacteria</taxon>
        <taxon>Burkholderiales</taxon>
        <taxon>Oxalobacteraceae</taxon>
        <taxon>Undibacterium</taxon>
    </lineage>
</organism>
<evidence type="ECO:0000259" key="8">
    <source>
        <dbReference type="Pfam" id="PF05957"/>
    </source>
</evidence>
<feature type="domain" description="DUF883" evidence="8">
    <location>
        <begin position="12"/>
        <end position="60"/>
    </location>
</feature>
<dbReference type="PANTHER" id="PTHR35893">
    <property type="entry name" value="INNER MEMBRANE PROTEIN-RELATED"/>
    <property type="match status" value="1"/>
</dbReference>
<dbReference type="EMBL" id="JBHRTP010000055">
    <property type="protein sequence ID" value="MFC3109830.1"/>
    <property type="molecule type" value="Genomic_DNA"/>
</dbReference>
<dbReference type="Pfam" id="PF05957">
    <property type="entry name" value="DUF883"/>
    <property type="match status" value="1"/>
</dbReference>
<protein>
    <submittedName>
        <fullName evidence="10">YqjD family protein</fullName>
    </submittedName>
</protein>
<dbReference type="Pfam" id="PF19029">
    <property type="entry name" value="DUF883_C"/>
    <property type="match status" value="1"/>
</dbReference>
<dbReference type="Proteomes" id="UP001595530">
    <property type="component" value="Unassembled WGS sequence"/>
</dbReference>
<accession>A0ABV7F8D6</accession>
<evidence type="ECO:0000256" key="2">
    <source>
        <dbReference type="ARBA" id="ARBA00010423"/>
    </source>
</evidence>
<dbReference type="InterPro" id="IPR010279">
    <property type="entry name" value="YqjD/ElaB"/>
</dbReference>
<feature type="domain" description="DUF883" evidence="9">
    <location>
        <begin position="76"/>
        <end position="105"/>
    </location>
</feature>
<dbReference type="RefSeq" id="WP_390332263.1">
    <property type="nucleotide sequence ID" value="NZ_JBHRTP010000055.1"/>
</dbReference>
<evidence type="ECO:0000256" key="3">
    <source>
        <dbReference type="ARBA" id="ARBA00022475"/>
    </source>
</evidence>
<reference evidence="11" key="1">
    <citation type="journal article" date="2019" name="Int. J. Syst. Evol. Microbiol.">
        <title>The Global Catalogue of Microorganisms (GCM) 10K type strain sequencing project: providing services to taxonomists for standard genome sequencing and annotation.</title>
        <authorList>
            <consortium name="The Broad Institute Genomics Platform"/>
            <consortium name="The Broad Institute Genome Sequencing Center for Infectious Disease"/>
            <person name="Wu L."/>
            <person name="Ma J."/>
        </authorList>
    </citation>
    <scope>NUCLEOTIDE SEQUENCE [LARGE SCALE GENOMIC DNA]</scope>
    <source>
        <strain evidence="11">KCTC 42986</strain>
    </source>
</reference>